<keyword evidence="2" id="KW-1185">Reference proteome</keyword>
<dbReference type="AlphaFoldDB" id="W1P9L7"/>
<dbReference type="EMBL" id="KI393888">
    <property type="protein sequence ID" value="ERN06602.1"/>
    <property type="molecule type" value="Genomic_DNA"/>
</dbReference>
<accession>W1P9L7</accession>
<proteinExistence type="predicted"/>
<dbReference type="HOGENOM" id="CLU_2761172_0_0_1"/>
<organism evidence="1 2">
    <name type="scientific">Amborella trichopoda</name>
    <dbReference type="NCBI Taxonomy" id="13333"/>
    <lineage>
        <taxon>Eukaryota</taxon>
        <taxon>Viridiplantae</taxon>
        <taxon>Streptophyta</taxon>
        <taxon>Embryophyta</taxon>
        <taxon>Tracheophyta</taxon>
        <taxon>Spermatophyta</taxon>
        <taxon>Magnoliopsida</taxon>
        <taxon>Amborellales</taxon>
        <taxon>Amborellaceae</taxon>
        <taxon>Amborella</taxon>
    </lineage>
</organism>
<dbReference type="Gramene" id="ERN06602">
    <property type="protein sequence ID" value="ERN06602"/>
    <property type="gene ID" value="AMTR_s00058p00155830"/>
</dbReference>
<gene>
    <name evidence="1" type="ORF">AMTR_s00058p00155830</name>
</gene>
<dbReference type="Proteomes" id="UP000017836">
    <property type="component" value="Unassembled WGS sequence"/>
</dbReference>
<protein>
    <submittedName>
        <fullName evidence="1">Uncharacterized protein</fullName>
    </submittedName>
</protein>
<sequence>MDEAPAVTTSERQNLKHFPLQMQLVAVSSSEALISTIAHVEDTLEPHIPSSELLALASQEPAVLVEPPSS</sequence>
<evidence type="ECO:0000313" key="2">
    <source>
        <dbReference type="Proteomes" id="UP000017836"/>
    </source>
</evidence>
<reference evidence="1" key="1">
    <citation type="submission" date="2013-08" db="EMBL/GenBank/DDBJ databases">
        <authorList>
            <person name="Albert V.A."/>
            <person name="Barbazuk W.B."/>
            <person name="Chamala S."/>
            <person name="Chanderbali A.S."/>
            <person name="dePamphilis C.W."/>
            <person name="Der J.P."/>
            <person name="Estill J.C."/>
            <person name="Leebens-Mack J."/>
            <person name="Ma H."/>
            <person name="Palmer J.D."/>
            <person name="Rounsley S."/>
            <person name="Sankoff D."/>
            <person name="Schuster S.C."/>
            <person name="Soltis D.E."/>
            <person name="Soltis P.S."/>
            <person name="Wessler S.R."/>
            <person name="Wing R.A."/>
        </authorList>
    </citation>
    <scope>NUCLEOTIDE SEQUENCE</scope>
    <source>
        <tissue evidence="1">Leaf</tissue>
    </source>
</reference>
<evidence type="ECO:0000313" key="1">
    <source>
        <dbReference type="EMBL" id="ERN06602.1"/>
    </source>
</evidence>
<name>W1P9L7_AMBTC</name>